<dbReference type="RefSeq" id="WP_143170666.1">
    <property type="nucleotide sequence ID" value="NZ_FRFE01000006.1"/>
</dbReference>
<evidence type="ECO:0000313" key="1">
    <source>
        <dbReference type="EMBL" id="SHO46989.1"/>
    </source>
</evidence>
<proteinExistence type="predicted"/>
<keyword evidence="2" id="KW-1185">Reference proteome</keyword>
<sequence>MNHITHNNLDVFIPMPVFPIIEDVGWWQGQDGSAVQQPYRNAFPRRHCLADYQALVRFADRLGVRIGLGMVLGEWDRKNMLGEIPGATWMGKDWHNDENNGPWLDEAAEYLRSQKDSLELGLHALCHEFWQGGKMERSEFHDQYGNMRRRQVITSHLEAFGMILEQNGFSEFPRLFFPPALHHSFGNDTRSIQALLYEHGIRHVITTFSRARRYSLPHHEKITWECGVGLLERGLSPVPWNMCASLPRWDFSGPILPLHWGNLLHPDPGNNSEVVDGWAEMLLSEVAGPERILAKNYDICWRQAAIFYFGKISADGEAIIVDLRALPKDMPGSVGSFFLTIRGRRLMRIQSKEAQIVSDYFEDSGKSTVQLLPKQGNQRIRIVLC</sequence>
<gene>
    <name evidence="1" type="ORF">SAMN02745220_01722</name>
</gene>
<dbReference type="STRING" id="1121416.SAMN02745220_01722"/>
<protein>
    <recommendedName>
        <fullName evidence="3">Beta-galactosidase</fullName>
    </recommendedName>
</protein>
<organism evidence="1 2">
    <name type="scientific">Desulfopila aestuarii DSM 18488</name>
    <dbReference type="NCBI Taxonomy" id="1121416"/>
    <lineage>
        <taxon>Bacteria</taxon>
        <taxon>Pseudomonadati</taxon>
        <taxon>Thermodesulfobacteriota</taxon>
        <taxon>Desulfobulbia</taxon>
        <taxon>Desulfobulbales</taxon>
        <taxon>Desulfocapsaceae</taxon>
        <taxon>Desulfopila</taxon>
    </lineage>
</organism>
<name>A0A1M7Y449_9BACT</name>
<dbReference type="EMBL" id="FRFE01000006">
    <property type="protein sequence ID" value="SHO46989.1"/>
    <property type="molecule type" value="Genomic_DNA"/>
</dbReference>
<evidence type="ECO:0008006" key="3">
    <source>
        <dbReference type="Google" id="ProtNLM"/>
    </source>
</evidence>
<dbReference type="AlphaFoldDB" id="A0A1M7Y449"/>
<reference evidence="1 2" key="1">
    <citation type="submission" date="2016-12" db="EMBL/GenBank/DDBJ databases">
        <authorList>
            <person name="Song W.-J."/>
            <person name="Kurnit D.M."/>
        </authorList>
    </citation>
    <scope>NUCLEOTIDE SEQUENCE [LARGE SCALE GENOMIC DNA]</scope>
    <source>
        <strain evidence="1 2">DSM 18488</strain>
    </source>
</reference>
<accession>A0A1M7Y449</accession>
<dbReference type="Proteomes" id="UP000184603">
    <property type="component" value="Unassembled WGS sequence"/>
</dbReference>
<dbReference type="OrthoDB" id="5418284at2"/>
<evidence type="ECO:0000313" key="2">
    <source>
        <dbReference type="Proteomes" id="UP000184603"/>
    </source>
</evidence>